<accession>A0A4Z0A5D9</accession>
<proteinExistence type="predicted"/>
<sequence length="166" mass="19341">MTVVRKNSDAMSDDEIIVEPDYYEIQVTQLWRGRDSRGDVLPLHWEITLRTSGSHRDPRGYVYQLIGGTDSFTFDRQTNKGIRASQNWRGTFPVGTIPRHKLRRIEYILANVPITRHDPSWNCQNWVWEALRKLKILGFNVNANLTWTGLQNEMADLLEAWEIGDI</sequence>
<dbReference type="AlphaFoldDB" id="A0A4Z0A5D9"/>
<evidence type="ECO:0008006" key="3">
    <source>
        <dbReference type="Google" id="ProtNLM"/>
    </source>
</evidence>
<dbReference type="EMBL" id="SFCI01000200">
    <property type="protein sequence ID" value="TFY81543.1"/>
    <property type="molecule type" value="Genomic_DNA"/>
</dbReference>
<dbReference type="Proteomes" id="UP000298061">
    <property type="component" value="Unassembled WGS sequence"/>
</dbReference>
<organism evidence="1 2">
    <name type="scientific">Hericium alpestre</name>
    <dbReference type="NCBI Taxonomy" id="135208"/>
    <lineage>
        <taxon>Eukaryota</taxon>
        <taxon>Fungi</taxon>
        <taxon>Dikarya</taxon>
        <taxon>Basidiomycota</taxon>
        <taxon>Agaricomycotina</taxon>
        <taxon>Agaricomycetes</taxon>
        <taxon>Russulales</taxon>
        <taxon>Hericiaceae</taxon>
        <taxon>Hericium</taxon>
    </lineage>
</organism>
<dbReference type="InterPro" id="IPR046670">
    <property type="entry name" value="DUF6540"/>
</dbReference>
<evidence type="ECO:0000313" key="2">
    <source>
        <dbReference type="Proteomes" id="UP000298061"/>
    </source>
</evidence>
<name>A0A4Z0A5D9_9AGAM</name>
<gene>
    <name evidence="1" type="ORF">EWM64_g2468</name>
</gene>
<dbReference type="Pfam" id="PF20174">
    <property type="entry name" value="DUF6540"/>
    <property type="match status" value="1"/>
</dbReference>
<reference evidence="1 2" key="1">
    <citation type="submission" date="2019-02" db="EMBL/GenBank/DDBJ databases">
        <title>Genome sequencing of the rare red list fungi Hericium alpestre (H. flagellum).</title>
        <authorList>
            <person name="Buettner E."/>
            <person name="Kellner H."/>
        </authorList>
    </citation>
    <scope>NUCLEOTIDE SEQUENCE [LARGE SCALE GENOMIC DNA]</scope>
    <source>
        <strain evidence="1 2">DSM 108284</strain>
    </source>
</reference>
<dbReference type="OrthoDB" id="37659at2759"/>
<protein>
    <recommendedName>
        <fullName evidence="3">PPPDE domain-containing protein</fullName>
    </recommendedName>
</protein>
<evidence type="ECO:0000313" key="1">
    <source>
        <dbReference type="EMBL" id="TFY81543.1"/>
    </source>
</evidence>
<keyword evidence="2" id="KW-1185">Reference proteome</keyword>
<comment type="caution">
    <text evidence="1">The sequence shown here is derived from an EMBL/GenBank/DDBJ whole genome shotgun (WGS) entry which is preliminary data.</text>
</comment>